<dbReference type="RefSeq" id="WP_344396557.1">
    <property type="nucleotide sequence ID" value="NZ_BAAASJ010000122.1"/>
</dbReference>
<gene>
    <name evidence="1" type="ORF">GCM10010307_81750</name>
</gene>
<dbReference type="Proteomes" id="UP001500151">
    <property type="component" value="Unassembled WGS sequence"/>
</dbReference>
<dbReference type="EMBL" id="BAAASJ010000122">
    <property type="protein sequence ID" value="GAA2662566.1"/>
    <property type="molecule type" value="Genomic_DNA"/>
</dbReference>
<name>A0ABP6EDH7_9ACTN</name>
<reference evidence="2" key="1">
    <citation type="journal article" date="2019" name="Int. J. Syst. Evol. Microbiol.">
        <title>The Global Catalogue of Microorganisms (GCM) 10K type strain sequencing project: providing services to taxonomists for standard genome sequencing and annotation.</title>
        <authorList>
            <consortium name="The Broad Institute Genomics Platform"/>
            <consortium name="The Broad Institute Genome Sequencing Center for Infectious Disease"/>
            <person name="Wu L."/>
            <person name="Ma J."/>
        </authorList>
    </citation>
    <scope>NUCLEOTIDE SEQUENCE [LARGE SCALE GENOMIC DNA]</scope>
    <source>
        <strain evidence="2">JCM 4524</strain>
    </source>
</reference>
<protein>
    <submittedName>
        <fullName evidence="1">Uncharacterized protein</fullName>
    </submittedName>
</protein>
<evidence type="ECO:0000313" key="2">
    <source>
        <dbReference type="Proteomes" id="UP001500151"/>
    </source>
</evidence>
<comment type="caution">
    <text evidence="1">The sequence shown here is derived from an EMBL/GenBank/DDBJ whole genome shotgun (WGS) entry which is preliminary data.</text>
</comment>
<sequence>MTTDAGPASVRESLQLALLAEPEGSPLVDELAEAAADHYHLNYSKHPVPVLFRGAAPPAPCWPGCSPTRAAPSRTARSAGCRGCWATWPSTRTTQPTRAPTGSLPCRTRIGAVMRL</sequence>
<organism evidence="1 2">
    <name type="scientific">Streptomyces vastus</name>
    <dbReference type="NCBI Taxonomy" id="285451"/>
    <lineage>
        <taxon>Bacteria</taxon>
        <taxon>Bacillati</taxon>
        <taxon>Actinomycetota</taxon>
        <taxon>Actinomycetes</taxon>
        <taxon>Kitasatosporales</taxon>
        <taxon>Streptomycetaceae</taxon>
        <taxon>Streptomyces</taxon>
    </lineage>
</organism>
<keyword evidence="2" id="KW-1185">Reference proteome</keyword>
<proteinExistence type="predicted"/>
<accession>A0ABP6EDH7</accession>
<evidence type="ECO:0000313" key="1">
    <source>
        <dbReference type="EMBL" id="GAA2662566.1"/>
    </source>
</evidence>